<comment type="caution">
    <text evidence="1">The sequence shown here is derived from an EMBL/GenBank/DDBJ whole genome shotgun (WGS) entry which is preliminary data.</text>
</comment>
<protein>
    <submittedName>
        <fullName evidence="1">Uncharacterized protein</fullName>
    </submittedName>
</protein>
<proteinExistence type="predicted"/>
<evidence type="ECO:0000313" key="1">
    <source>
        <dbReference type="EMBL" id="MPM43941.1"/>
    </source>
</evidence>
<dbReference type="AlphaFoldDB" id="A0A644ZVL9"/>
<accession>A0A644ZVL9</accession>
<name>A0A644ZVL9_9ZZZZ</name>
<organism evidence="1">
    <name type="scientific">bioreactor metagenome</name>
    <dbReference type="NCBI Taxonomy" id="1076179"/>
    <lineage>
        <taxon>unclassified sequences</taxon>
        <taxon>metagenomes</taxon>
        <taxon>ecological metagenomes</taxon>
    </lineage>
</organism>
<dbReference type="EMBL" id="VSSQ01010293">
    <property type="protein sequence ID" value="MPM43941.1"/>
    <property type="molecule type" value="Genomic_DNA"/>
</dbReference>
<gene>
    <name evidence="1" type="ORF">SDC9_90619</name>
</gene>
<sequence>MDLGQRLFGSGGGNHVEMPEGDILVVFVFEARGLVLIMPVVRDEAALIGNHMIGSHRPPGEFRRFGDAAALMEKTAHLDVESPADGVVADHKAPGAAYAGNSDMVLSGPGEIGKVHLHHGFAVELDRLLVAGYALIGTAQGNFALINACSGRFVDQLKGFPRPGAHRKFAERSLPEAEIGVFPPGVGEVSFLVDLDGPADLTAVVEYGRSMFAETGCHFDFLAVKHRFFQFQIGDVNQFGGARDLVASRRHGQRNPQ</sequence>
<reference evidence="1" key="1">
    <citation type="submission" date="2019-08" db="EMBL/GenBank/DDBJ databases">
        <authorList>
            <person name="Kucharzyk K."/>
            <person name="Murdoch R.W."/>
            <person name="Higgins S."/>
            <person name="Loffler F."/>
        </authorList>
    </citation>
    <scope>NUCLEOTIDE SEQUENCE</scope>
</reference>